<dbReference type="EMBL" id="BAUP01000095">
    <property type="protein sequence ID" value="GAJ46439.1"/>
    <property type="molecule type" value="Genomic_DNA"/>
</dbReference>
<dbReference type="AlphaFoldDB" id="A0A023DYD5"/>
<keyword evidence="2" id="KW-1185">Reference proteome</keyword>
<gene>
    <name evidence="1" type="ORF">HE1_00773</name>
</gene>
<organism evidence="1 2">
    <name type="scientific">Holospora elegans E1</name>
    <dbReference type="NCBI Taxonomy" id="1427503"/>
    <lineage>
        <taxon>Bacteria</taxon>
        <taxon>Pseudomonadati</taxon>
        <taxon>Pseudomonadota</taxon>
        <taxon>Alphaproteobacteria</taxon>
        <taxon>Holosporales</taxon>
        <taxon>Holosporaceae</taxon>
        <taxon>Holospora</taxon>
    </lineage>
</organism>
<evidence type="ECO:0000313" key="1">
    <source>
        <dbReference type="EMBL" id="GAJ46439.1"/>
    </source>
</evidence>
<name>A0A023DYD5_9PROT</name>
<dbReference type="Proteomes" id="UP000024842">
    <property type="component" value="Unassembled WGS sequence"/>
</dbReference>
<accession>A0A023DYD5</accession>
<reference evidence="1 2" key="1">
    <citation type="journal article" date="2014" name="FEMS Microbiol. Lett.">
        <title>Draft genome sequences of three Holospora species (Holospora obtusa, Holospora undulata, and Holospora elegans), endonuclear symbiotic bacteria of the ciliate Paramecium caudatum.</title>
        <authorList>
            <person name="Dohra H."/>
            <person name="Tanaka K."/>
            <person name="Suzuki T."/>
            <person name="Fujishima M."/>
            <person name="Suzuki H."/>
        </authorList>
    </citation>
    <scope>NUCLEOTIDE SEQUENCE [LARGE SCALE GENOMIC DNA]</scope>
    <source>
        <strain evidence="1 2">E1</strain>
    </source>
</reference>
<protein>
    <submittedName>
        <fullName evidence="1">Uncharacterized protein</fullName>
    </submittedName>
</protein>
<proteinExistence type="predicted"/>
<evidence type="ECO:0000313" key="2">
    <source>
        <dbReference type="Proteomes" id="UP000024842"/>
    </source>
</evidence>
<sequence>MFLQTQIFFHETTSIDKVLTQTFYSALNSENLLPINLHLLSNDDIRILKEKLHYLPPRILSLKEKLEKISREAKTESSKNMSTEDLKKQIILSVQQVIKHPKVLNLSLIPSEISKEASDYMTKELIPSLDHFISEIKKYKNLVEVIDFVLNVSENVFSEKEIFKIIKPEPSIFSNENPEILDQVKYLDEEFKKLKKIISEDRTQK</sequence>
<comment type="caution">
    <text evidence="1">The sequence shown here is derived from an EMBL/GenBank/DDBJ whole genome shotgun (WGS) entry which is preliminary data.</text>
</comment>